<dbReference type="Pfam" id="PF13380">
    <property type="entry name" value="CoA_binding_2"/>
    <property type="match status" value="1"/>
</dbReference>
<dbReference type="InterPro" id="IPR036291">
    <property type="entry name" value="NAD(P)-bd_dom_sf"/>
</dbReference>
<dbReference type="Gene3D" id="3.40.50.720">
    <property type="entry name" value="NAD(P)-binding Rossmann-like Domain"/>
    <property type="match status" value="1"/>
</dbReference>
<keyword evidence="1" id="KW-0067">ATP-binding</keyword>
<dbReference type="PROSITE" id="PS50975">
    <property type="entry name" value="ATP_GRASP"/>
    <property type="match status" value="1"/>
</dbReference>
<dbReference type="PANTHER" id="PTHR42793">
    <property type="entry name" value="COA BINDING DOMAIN CONTAINING PROTEIN"/>
    <property type="match status" value="1"/>
</dbReference>
<keyword evidence="1" id="KW-0547">Nucleotide-binding</keyword>
<dbReference type="SUPFAM" id="SSF55729">
    <property type="entry name" value="Acyl-CoA N-acyltransferases (Nat)"/>
    <property type="match status" value="1"/>
</dbReference>
<dbReference type="Pfam" id="PF13607">
    <property type="entry name" value="Succ_CoA_lig"/>
    <property type="match status" value="1"/>
</dbReference>
<gene>
    <name evidence="4" type="ORF">Rhe02_59420</name>
</gene>
<evidence type="ECO:0000313" key="4">
    <source>
        <dbReference type="EMBL" id="GIH07875.1"/>
    </source>
</evidence>
<dbReference type="SMART" id="SM00881">
    <property type="entry name" value="CoA_binding"/>
    <property type="match status" value="1"/>
</dbReference>
<dbReference type="SUPFAM" id="SSF52210">
    <property type="entry name" value="Succinyl-CoA synthetase domains"/>
    <property type="match status" value="2"/>
</dbReference>
<dbReference type="CDD" id="cd04301">
    <property type="entry name" value="NAT_SF"/>
    <property type="match status" value="1"/>
</dbReference>
<evidence type="ECO:0000259" key="3">
    <source>
        <dbReference type="PROSITE" id="PS51186"/>
    </source>
</evidence>
<organism evidence="4 5">
    <name type="scientific">Rhizocola hellebori</name>
    <dbReference type="NCBI Taxonomy" id="1392758"/>
    <lineage>
        <taxon>Bacteria</taxon>
        <taxon>Bacillati</taxon>
        <taxon>Actinomycetota</taxon>
        <taxon>Actinomycetes</taxon>
        <taxon>Micromonosporales</taxon>
        <taxon>Micromonosporaceae</taxon>
        <taxon>Rhizocola</taxon>
    </lineage>
</organism>
<dbReference type="Pfam" id="PF13302">
    <property type="entry name" value="Acetyltransf_3"/>
    <property type="match status" value="1"/>
</dbReference>
<dbReference type="InterPro" id="IPR003781">
    <property type="entry name" value="CoA-bd"/>
</dbReference>
<feature type="domain" description="N-acetyltransferase" evidence="3">
    <location>
        <begin position="12"/>
        <end position="239"/>
    </location>
</feature>
<dbReference type="InterPro" id="IPR016181">
    <property type="entry name" value="Acyl_CoA_acyltransferase"/>
</dbReference>
<sequence length="875" mass="91229">MTDMLSADGRIMRLREVTADDAGSLLDLYHNSSDDSRYKRFLYLGRAAAQEEVDRLTRAPGTDHFAILAEDQGQVIGAASYERLEEGFRADFAVMVGDQWQGHGVGTLLVEQLAAHARQHGVQELVGDVLAVNSSMLRVAAGISPGAPVEYDGTVSKVRIATAFDSAALAAMDARERSAEEHSLRPMLAPRSVAVVGVGRKPGGVGRELLANILGHGFTGRVYAVNPHADAIDGCLTVPTVAQLPEAVDLLVVAVPAAAVAEVIREAGVVGVRAAVIVTSGFTESGADGRAAQREVLDIARRCGMRLLGPNCLGLINADPAIRLAATFAADLPDAFGGLAVAAQSGAVGIAVLDHAKRHGLGIASFVSLGNKADVSGNDMLSYWFDDPAVRAVALYLESFGNPRKFARIARAVARRKPVLAVKGGRSTGGQRAGASHTAAAAAPAVAVDSLFAQAGVVRADSLGEMLDAARVLVDQPLPGGNRVGLVGNAGGLNVLGADAAEAAGLTVPDLPEHCGNPNDLGAGASPRAMGEAIRAMAASRQVDMIVAIFAATRSNEPGTVMLEIAAAADEFPDLAFAVVIVGADAPPTQLGKRRAPVFALPEQAMRALGHAVRYAAWREHPLGNRPTLPDIEHDRAQSIVDTALAGGEGWQSWNVAADLLSCYGVTVLPSAIVESADEAIAAAERLGYPVALKAADPNLVHKTELGAVHLRLADAEAVAHAYRAIGIALANPQPPVVVQPMRGGGVEMVAGVVHDPLFGSLLMTGLGGVHTDLLADRSLQLLPVTDRDAEAMWKRLRGAKLLTGYRGSPAVDTEALQDVLLRLGRLAEDFPQVAELDLNPLLVFPHSVTAVDVKLRLCPVGTELDPSLRALRAQ</sequence>
<dbReference type="RefSeq" id="WP_203911645.1">
    <property type="nucleotide sequence ID" value="NZ_BONY01000041.1"/>
</dbReference>
<dbReference type="InterPro" id="IPR013815">
    <property type="entry name" value="ATP_grasp_subdomain_1"/>
</dbReference>
<dbReference type="GO" id="GO:0005524">
    <property type="term" value="F:ATP binding"/>
    <property type="evidence" value="ECO:0007669"/>
    <property type="project" value="UniProtKB-UniRule"/>
</dbReference>
<dbReference type="SUPFAM" id="SSF56059">
    <property type="entry name" value="Glutathione synthetase ATP-binding domain-like"/>
    <property type="match status" value="1"/>
</dbReference>
<evidence type="ECO:0000256" key="1">
    <source>
        <dbReference type="PROSITE-ProRule" id="PRU00409"/>
    </source>
</evidence>
<evidence type="ECO:0000259" key="2">
    <source>
        <dbReference type="PROSITE" id="PS50975"/>
    </source>
</evidence>
<protein>
    <submittedName>
        <fullName evidence="4">GNAT family N-acetyltransferase</fullName>
    </submittedName>
</protein>
<dbReference type="SUPFAM" id="SSF51735">
    <property type="entry name" value="NAD(P)-binding Rossmann-fold domains"/>
    <property type="match status" value="1"/>
</dbReference>
<proteinExistence type="predicted"/>
<dbReference type="AlphaFoldDB" id="A0A8J3QC20"/>
<dbReference type="Gene3D" id="3.40.630.30">
    <property type="match status" value="1"/>
</dbReference>
<dbReference type="PANTHER" id="PTHR42793:SF1">
    <property type="entry name" value="PEPTIDYL-LYSINE N-ACETYLTRANSFERASE PATZ"/>
    <property type="match status" value="1"/>
</dbReference>
<dbReference type="InterPro" id="IPR000182">
    <property type="entry name" value="GNAT_dom"/>
</dbReference>
<dbReference type="InterPro" id="IPR011761">
    <property type="entry name" value="ATP-grasp"/>
</dbReference>
<reference evidence="4" key="1">
    <citation type="submission" date="2021-01" db="EMBL/GenBank/DDBJ databases">
        <title>Whole genome shotgun sequence of Rhizocola hellebori NBRC 109834.</title>
        <authorList>
            <person name="Komaki H."/>
            <person name="Tamura T."/>
        </authorList>
    </citation>
    <scope>NUCLEOTIDE SEQUENCE</scope>
    <source>
        <strain evidence="4">NBRC 109834</strain>
    </source>
</reference>
<dbReference type="InterPro" id="IPR016102">
    <property type="entry name" value="Succinyl-CoA_synth-like"/>
</dbReference>
<dbReference type="PROSITE" id="PS51186">
    <property type="entry name" value="GNAT"/>
    <property type="match status" value="1"/>
</dbReference>
<dbReference type="Gene3D" id="3.40.50.261">
    <property type="entry name" value="Succinyl-CoA synthetase domains"/>
    <property type="match status" value="2"/>
</dbReference>
<dbReference type="GO" id="GO:0016747">
    <property type="term" value="F:acyltransferase activity, transferring groups other than amino-acyl groups"/>
    <property type="evidence" value="ECO:0007669"/>
    <property type="project" value="InterPro"/>
</dbReference>
<dbReference type="Pfam" id="PF13549">
    <property type="entry name" value="ATP-grasp_5"/>
    <property type="match status" value="1"/>
</dbReference>
<dbReference type="EMBL" id="BONY01000041">
    <property type="protein sequence ID" value="GIH07875.1"/>
    <property type="molecule type" value="Genomic_DNA"/>
</dbReference>
<name>A0A8J3QC20_9ACTN</name>
<feature type="domain" description="ATP-grasp" evidence="2">
    <location>
        <begin position="658"/>
        <end position="696"/>
    </location>
</feature>
<keyword evidence="5" id="KW-1185">Reference proteome</keyword>
<dbReference type="Gene3D" id="3.30.1490.20">
    <property type="entry name" value="ATP-grasp fold, A domain"/>
    <property type="match status" value="1"/>
</dbReference>
<dbReference type="InterPro" id="IPR032875">
    <property type="entry name" value="Succ_CoA_lig_flav_dom"/>
</dbReference>
<accession>A0A8J3QC20</accession>
<evidence type="ECO:0000313" key="5">
    <source>
        <dbReference type="Proteomes" id="UP000612899"/>
    </source>
</evidence>
<dbReference type="Gene3D" id="3.30.470.20">
    <property type="entry name" value="ATP-grasp fold, B domain"/>
    <property type="match status" value="1"/>
</dbReference>
<dbReference type="Proteomes" id="UP000612899">
    <property type="component" value="Unassembled WGS sequence"/>
</dbReference>
<comment type="caution">
    <text evidence="4">The sequence shown here is derived from an EMBL/GenBank/DDBJ whole genome shotgun (WGS) entry which is preliminary data.</text>
</comment>
<dbReference type="GO" id="GO:0046872">
    <property type="term" value="F:metal ion binding"/>
    <property type="evidence" value="ECO:0007669"/>
    <property type="project" value="InterPro"/>
</dbReference>